<sequence>MSPTQNTPESLANCSPATRAIHGDDGIQQHKAIAPAIHLSTTYRYHDNPDDIVFWGEYDPLGHRDSHTYSRETAPNTNRLEAVLAALLGGKSVTYPTGLAALFSMLVHLRPKRIAMRAGFSGCHGVVGLLGRVYGLEKVDLDSDEIGEGDVILLETPLNPSGEARDIVHYSNKAKKVGAILCVDPTLAPPPLLAPFDLGADIILHSGSKYFGGHNDLLCGVLTVHPKHDDWYPRLRRDRHIMGNCMGNFEGWLCLRSLRTVEIRVKRQSETATRLVKWLDNSKADLPGVLSIAHASLQTEPWVREQMPNGFGPLFTLYLTSERAARILPSKLQLFHHCTSLGGAESMIEWRRITDDEIDPRVLRVSVGLESFEDLQADLIQGLKAVALEMEQAANSTPSS</sequence>
<feature type="modified residue" description="N6-(pyridoxal phosphate)lysine" evidence="3">
    <location>
        <position position="209"/>
    </location>
</feature>
<evidence type="ECO:0000256" key="4">
    <source>
        <dbReference type="RuleBase" id="RU362118"/>
    </source>
</evidence>
<dbReference type="PANTHER" id="PTHR11808:SF35">
    <property type="entry name" value="CYSTATHIONINE GAMMA-SYNTHASE (AFU_ORTHOLOGUE AFUA_7G01590)"/>
    <property type="match status" value="1"/>
</dbReference>
<dbReference type="Gene3D" id="3.90.1150.10">
    <property type="entry name" value="Aspartate Aminotransferase, domain 1"/>
    <property type="match status" value="1"/>
</dbReference>
<dbReference type="PIRSF" id="PIRSF001434">
    <property type="entry name" value="CGS"/>
    <property type="match status" value="1"/>
</dbReference>
<protein>
    <recommendedName>
        <fullName evidence="7">Cystathionine gamma-synthase</fullName>
    </recommendedName>
</protein>
<evidence type="ECO:0008006" key="7">
    <source>
        <dbReference type="Google" id="ProtNLM"/>
    </source>
</evidence>
<dbReference type="GO" id="GO:0019346">
    <property type="term" value="P:transsulfuration"/>
    <property type="evidence" value="ECO:0007669"/>
    <property type="project" value="InterPro"/>
</dbReference>
<evidence type="ECO:0000313" key="6">
    <source>
        <dbReference type="Proteomes" id="UP001233271"/>
    </source>
</evidence>
<comment type="similarity">
    <text evidence="4">Belongs to the trans-sulfuration enzymes family.</text>
</comment>
<dbReference type="RefSeq" id="XP_060457671.1">
    <property type="nucleotide sequence ID" value="XM_060601149.1"/>
</dbReference>
<accession>A0AA48L5J8</accession>
<dbReference type="InterPro" id="IPR015424">
    <property type="entry name" value="PyrdxlP-dep_Trfase"/>
</dbReference>
<reference evidence="5" key="1">
    <citation type="journal article" date="2023" name="BMC Genomics">
        <title>Chromosome-level genome assemblies of Cutaneotrichosporon spp. (Trichosporonales, Basidiomycota) reveal imbalanced evolution between nucleotide sequences and chromosome synteny.</title>
        <authorList>
            <person name="Kobayashi Y."/>
            <person name="Kayamori A."/>
            <person name="Aoki K."/>
            <person name="Shiwa Y."/>
            <person name="Matsutani M."/>
            <person name="Fujita N."/>
            <person name="Sugita T."/>
            <person name="Iwasaki W."/>
            <person name="Tanaka N."/>
            <person name="Takashima M."/>
        </authorList>
    </citation>
    <scope>NUCLEOTIDE SEQUENCE</scope>
    <source>
        <strain evidence="5">HIS019</strain>
    </source>
</reference>
<dbReference type="AlphaFoldDB" id="A0AA48L5J8"/>
<dbReference type="Gene3D" id="3.40.640.10">
    <property type="entry name" value="Type I PLP-dependent aspartate aminotransferase-like (Major domain)"/>
    <property type="match status" value="1"/>
</dbReference>
<evidence type="ECO:0000256" key="1">
    <source>
        <dbReference type="ARBA" id="ARBA00001933"/>
    </source>
</evidence>
<dbReference type="InterPro" id="IPR015422">
    <property type="entry name" value="PyrdxlP-dep_Trfase_small"/>
</dbReference>
<dbReference type="GO" id="GO:0016846">
    <property type="term" value="F:carbon-sulfur lyase activity"/>
    <property type="evidence" value="ECO:0007669"/>
    <property type="project" value="TreeGrafter"/>
</dbReference>
<dbReference type="Pfam" id="PF01053">
    <property type="entry name" value="Cys_Met_Meta_PP"/>
    <property type="match status" value="1"/>
</dbReference>
<dbReference type="InterPro" id="IPR015421">
    <property type="entry name" value="PyrdxlP-dep_Trfase_major"/>
</dbReference>
<keyword evidence="2 3" id="KW-0663">Pyridoxal phosphate</keyword>
<gene>
    <name evidence="5" type="ORF">CcaverHIS019_0500340</name>
</gene>
<dbReference type="PANTHER" id="PTHR11808">
    <property type="entry name" value="TRANS-SULFURATION ENZYME FAMILY MEMBER"/>
    <property type="match status" value="1"/>
</dbReference>
<dbReference type="KEGG" id="ccac:CcaHIS019_0500340"/>
<dbReference type="GO" id="GO:0030170">
    <property type="term" value="F:pyridoxal phosphate binding"/>
    <property type="evidence" value="ECO:0007669"/>
    <property type="project" value="InterPro"/>
</dbReference>
<evidence type="ECO:0000256" key="3">
    <source>
        <dbReference type="PIRSR" id="PIRSR001434-2"/>
    </source>
</evidence>
<dbReference type="FunFam" id="3.40.640.10:FF:000072">
    <property type="entry name" value="Putative cystathionine beta-lyase"/>
    <property type="match status" value="1"/>
</dbReference>
<evidence type="ECO:0000313" key="5">
    <source>
        <dbReference type="EMBL" id="BEI92406.1"/>
    </source>
</evidence>
<dbReference type="SUPFAM" id="SSF53383">
    <property type="entry name" value="PLP-dependent transferases"/>
    <property type="match status" value="1"/>
</dbReference>
<comment type="cofactor">
    <cofactor evidence="1 4">
        <name>pyridoxal 5'-phosphate</name>
        <dbReference type="ChEBI" id="CHEBI:597326"/>
    </cofactor>
</comment>
<proteinExistence type="inferred from homology"/>
<dbReference type="InterPro" id="IPR000277">
    <property type="entry name" value="Cys/Met-Metab_PyrdxlP-dep_enz"/>
</dbReference>
<dbReference type="Proteomes" id="UP001233271">
    <property type="component" value="Chromosome 5"/>
</dbReference>
<dbReference type="GeneID" id="85496276"/>
<organism evidence="5 6">
    <name type="scientific">Cutaneotrichosporon cavernicola</name>
    <dbReference type="NCBI Taxonomy" id="279322"/>
    <lineage>
        <taxon>Eukaryota</taxon>
        <taxon>Fungi</taxon>
        <taxon>Dikarya</taxon>
        <taxon>Basidiomycota</taxon>
        <taxon>Agaricomycotina</taxon>
        <taxon>Tremellomycetes</taxon>
        <taxon>Trichosporonales</taxon>
        <taxon>Trichosporonaceae</taxon>
        <taxon>Cutaneotrichosporon</taxon>
    </lineage>
</organism>
<keyword evidence="6" id="KW-1185">Reference proteome</keyword>
<dbReference type="EMBL" id="AP028216">
    <property type="protein sequence ID" value="BEI92406.1"/>
    <property type="molecule type" value="Genomic_DNA"/>
</dbReference>
<dbReference type="GO" id="GO:0005737">
    <property type="term" value="C:cytoplasm"/>
    <property type="evidence" value="ECO:0007669"/>
    <property type="project" value="TreeGrafter"/>
</dbReference>
<name>A0AA48L5J8_9TREE</name>
<evidence type="ECO:0000256" key="2">
    <source>
        <dbReference type="ARBA" id="ARBA00022898"/>
    </source>
</evidence>